<feature type="transmembrane region" description="Helical" evidence="1">
    <location>
        <begin position="64"/>
        <end position="88"/>
    </location>
</feature>
<proteinExistence type="predicted"/>
<evidence type="ECO:0000256" key="1">
    <source>
        <dbReference type="SAM" id="Phobius"/>
    </source>
</evidence>
<dbReference type="EMBL" id="CP039346">
    <property type="protein sequence ID" value="QCD80315.1"/>
    <property type="molecule type" value="Genomic_DNA"/>
</dbReference>
<sequence>MTVQPIPRKVIHPNLPQWCNYLSSYMKLKPTESLSPIEIEKDIFGFDEHKEIINAEIIGKIIDYAWLGATTISIYIGIFLVADVNNILTIKSLKSGKIGVFISLEAILVEENKLKLKEA</sequence>
<keyword evidence="1" id="KW-0812">Transmembrane</keyword>
<evidence type="ECO:0000313" key="2">
    <source>
        <dbReference type="EMBL" id="QCD80315.1"/>
    </source>
</evidence>
<accession>A0A4D6KVA0</accession>
<protein>
    <submittedName>
        <fullName evidence="2">Uncharacterized protein</fullName>
    </submittedName>
</protein>
<reference evidence="2 3" key="1">
    <citation type="submission" date="2019-04" db="EMBL/GenBank/DDBJ databases">
        <title>An improved genome assembly and genetic linkage map for asparagus bean, Vigna unguiculata ssp. sesquipedialis.</title>
        <authorList>
            <person name="Xia Q."/>
            <person name="Zhang R."/>
            <person name="Dong Y."/>
        </authorList>
    </citation>
    <scope>NUCLEOTIDE SEQUENCE [LARGE SCALE GENOMIC DNA]</scope>
    <source>
        <tissue evidence="2">Leaf</tissue>
    </source>
</reference>
<name>A0A4D6KVA0_VIGUN</name>
<dbReference type="AlphaFoldDB" id="A0A4D6KVA0"/>
<evidence type="ECO:0000313" key="3">
    <source>
        <dbReference type="Proteomes" id="UP000501690"/>
    </source>
</evidence>
<gene>
    <name evidence="2" type="ORF">DEO72_LG2g636</name>
</gene>
<dbReference type="Proteomes" id="UP000501690">
    <property type="component" value="Linkage Group LG2"/>
</dbReference>
<keyword evidence="3" id="KW-1185">Reference proteome</keyword>
<keyword evidence="1" id="KW-0472">Membrane</keyword>
<organism evidence="2 3">
    <name type="scientific">Vigna unguiculata</name>
    <name type="common">Cowpea</name>
    <dbReference type="NCBI Taxonomy" id="3917"/>
    <lineage>
        <taxon>Eukaryota</taxon>
        <taxon>Viridiplantae</taxon>
        <taxon>Streptophyta</taxon>
        <taxon>Embryophyta</taxon>
        <taxon>Tracheophyta</taxon>
        <taxon>Spermatophyta</taxon>
        <taxon>Magnoliopsida</taxon>
        <taxon>eudicotyledons</taxon>
        <taxon>Gunneridae</taxon>
        <taxon>Pentapetalae</taxon>
        <taxon>rosids</taxon>
        <taxon>fabids</taxon>
        <taxon>Fabales</taxon>
        <taxon>Fabaceae</taxon>
        <taxon>Papilionoideae</taxon>
        <taxon>50 kb inversion clade</taxon>
        <taxon>NPAAA clade</taxon>
        <taxon>indigoferoid/millettioid clade</taxon>
        <taxon>Phaseoleae</taxon>
        <taxon>Vigna</taxon>
    </lineage>
</organism>
<keyword evidence="1" id="KW-1133">Transmembrane helix</keyword>